<dbReference type="SMART" id="SM00332">
    <property type="entry name" value="PP2Cc"/>
    <property type="match status" value="1"/>
</dbReference>
<evidence type="ECO:0000259" key="1">
    <source>
        <dbReference type="PROSITE" id="PS51746"/>
    </source>
</evidence>
<accession>A0A0F6CLC2</accession>
<name>A0A0F6CLC2_MYCGL</name>
<feature type="domain" description="PPM-type phosphatase" evidence="1">
    <location>
        <begin position="5"/>
        <end position="258"/>
    </location>
</feature>
<dbReference type="InterPro" id="IPR001932">
    <property type="entry name" value="PPM-type_phosphatase-like_dom"/>
</dbReference>
<dbReference type="SMART" id="SM00331">
    <property type="entry name" value="PP2C_SIG"/>
    <property type="match status" value="1"/>
</dbReference>
<dbReference type="Pfam" id="PF13672">
    <property type="entry name" value="PP2C_2"/>
    <property type="match status" value="1"/>
</dbReference>
<protein>
    <submittedName>
        <fullName evidence="2">PP2C-like serine/threonine protein phosphatase</fullName>
    </submittedName>
</protein>
<dbReference type="HOGENOM" id="CLU_034545_4_1_14"/>
<gene>
    <name evidence="2" type="primary">ptc1</name>
    <name evidence="2" type="ORF">GCW_03590</name>
</gene>
<dbReference type="eggNOG" id="COG0631">
    <property type="taxonomic scope" value="Bacteria"/>
</dbReference>
<organism evidence="2 3">
    <name type="scientific">Mycoplasmoides gallisepticum S6</name>
    <dbReference type="NCBI Taxonomy" id="1006581"/>
    <lineage>
        <taxon>Bacteria</taxon>
        <taxon>Bacillati</taxon>
        <taxon>Mycoplasmatota</taxon>
        <taxon>Mycoplasmoidales</taxon>
        <taxon>Mycoplasmoidaceae</taxon>
        <taxon>Mycoplasmoides</taxon>
    </lineage>
</organism>
<dbReference type="AlphaFoldDB" id="A0A0F6CLC2"/>
<dbReference type="Gene3D" id="3.60.40.10">
    <property type="entry name" value="PPM-type phosphatase domain"/>
    <property type="match status" value="1"/>
</dbReference>
<dbReference type="EMBL" id="CP006916">
    <property type="protein sequence ID" value="AHB99894.1"/>
    <property type="molecule type" value="Genomic_DNA"/>
</dbReference>
<dbReference type="InterPro" id="IPR036457">
    <property type="entry name" value="PPM-type-like_dom_sf"/>
</dbReference>
<evidence type="ECO:0000313" key="2">
    <source>
        <dbReference type="EMBL" id="AHB99894.1"/>
    </source>
</evidence>
<dbReference type="KEGG" id="mgz:GCW_03590"/>
<sequence>MKKIYASSTHVGIVREENQDAVFVGTNQYHNIMALVCDGLGGYKGGAIASTLTRDLIRDNFLSTNFNKLSDEKMEDWFKKVLLKCKKQIAKYIDEYDKQFQKEHDNVSLKQMATTIVLSIIANEKIYTFWVGDSRAYLIAKDKTVNQITNDHNLYNYLKKINASDVTFKANEKELLALTNIVSRDTSKVEFDTSFDFINKGDEYLLLSSDGFYNFVMPEQFHDLLSLTDDMQKVADNLIQNGMNAMSNDNLSVVVVKLTEVING</sequence>
<dbReference type="PROSITE" id="PS51746">
    <property type="entry name" value="PPM_2"/>
    <property type="match status" value="1"/>
</dbReference>
<dbReference type="InterPro" id="IPR015655">
    <property type="entry name" value="PP2C"/>
</dbReference>
<proteinExistence type="predicted"/>
<dbReference type="GO" id="GO:0004722">
    <property type="term" value="F:protein serine/threonine phosphatase activity"/>
    <property type="evidence" value="ECO:0007669"/>
    <property type="project" value="InterPro"/>
</dbReference>
<dbReference type="SUPFAM" id="SSF81606">
    <property type="entry name" value="PP2C-like"/>
    <property type="match status" value="1"/>
</dbReference>
<dbReference type="CDD" id="cd00143">
    <property type="entry name" value="PP2Cc"/>
    <property type="match status" value="1"/>
</dbReference>
<dbReference type="PANTHER" id="PTHR47992">
    <property type="entry name" value="PROTEIN PHOSPHATASE"/>
    <property type="match status" value="1"/>
</dbReference>
<evidence type="ECO:0000313" key="3">
    <source>
        <dbReference type="Proteomes" id="UP000018735"/>
    </source>
</evidence>
<dbReference type="RefSeq" id="WP_011883415.1">
    <property type="nucleotide sequence ID" value="NC_023030.2"/>
</dbReference>
<reference evidence="2 3" key="1">
    <citation type="journal article" date="2011" name="PLoS ONE">
        <title>Core proteome of the minimal cell: comparative proteomics of three mollicute species.</title>
        <authorList>
            <person name="Fisunov G.Y."/>
            <person name="Alexeev D.G."/>
            <person name="Bazaleev N.A."/>
            <person name="Ladygina V.G."/>
            <person name="Galyamina M.A."/>
            <person name="Kondratov I.G."/>
            <person name="Zhukova N.A."/>
            <person name="Serebryakova M.V."/>
            <person name="Demina I.A."/>
            <person name="Govorun V.M."/>
        </authorList>
    </citation>
    <scope>NUCLEOTIDE SEQUENCE [LARGE SCALE GENOMIC DNA]</scope>
    <source>
        <strain evidence="2 3">S6</strain>
    </source>
</reference>
<dbReference type="Proteomes" id="UP000018735">
    <property type="component" value="Chromosome"/>
</dbReference>